<keyword evidence="5 7" id="KW-1133">Transmembrane helix</keyword>
<dbReference type="PANTHER" id="PTHR43414:SF6">
    <property type="entry name" value="MULTIDRUG RESISTANCE PROTEIN MDTG"/>
    <property type="match status" value="1"/>
</dbReference>
<comment type="caution">
    <text evidence="9">The sequence shown here is derived from an EMBL/GenBank/DDBJ whole genome shotgun (WGS) entry which is preliminary data.</text>
</comment>
<feature type="domain" description="Major facilitator superfamily (MFS) profile" evidence="8">
    <location>
        <begin position="9"/>
        <end position="394"/>
    </location>
</feature>
<dbReference type="Proteomes" id="UP001595843">
    <property type="component" value="Unassembled WGS sequence"/>
</dbReference>
<feature type="transmembrane region" description="Helical" evidence="7">
    <location>
        <begin position="371"/>
        <end position="389"/>
    </location>
</feature>
<feature type="transmembrane region" description="Helical" evidence="7">
    <location>
        <begin position="167"/>
        <end position="186"/>
    </location>
</feature>
<protein>
    <submittedName>
        <fullName evidence="9">MFS transporter</fullName>
    </submittedName>
</protein>
<feature type="transmembrane region" description="Helical" evidence="7">
    <location>
        <begin position="218"/>
        <end position="238"/>
    </location>
</feature>
<evidence type="ECO:0000259" key="8">
    <source>
        <dbReference type="PROSITE" id="PS50850"/>
    </source>
</evidence>
<dbReference type="InterPro" id="IPR011701">
    <property type="entry name" value="MFS"/>
</dbReference>
<evidence type="ECO:0000256" key="3">
    <source>
        <dbReference type="ARBA" id="ARBA00022475"/>
    </source>
</evidence>
<evidence type="ECO:0000313" key="9">
    <source>
        <dbReference type="EMBL" id="MFC4075648.1"/>
    </source>
</evidence>
<evidence type="ECO:0000256" key="5">
    <source>
        <dbReference type="ARBA" id="ARBA00022989"/>
    </source>
</evidence>
<keyword evidence="10" id="KW-1185">Reference proteome</keyword>
<feature type="transmembrane region" description="Helical" evidence="7">
    <location>
        <begin position="137"/>
        <end position="155"/>
    </location>
</feature>
<dbReference type="EMBL" id="JBHSAP010000007">
    <property type="protein sequence ID" value="MFC4075648.1"/>
    <property type="molecule type" value="Genomic_DNA"/>
</dbReference>
<dbReference type="Gene3D" id="1.20.1250.20">
    <property type="entry name" value="MFS general substrate transporter like domains"/>
    <property type="match status" value="1"/>
</dbReference>
<feature type="transmembrane region" description="Helical" evidence="7">
    <location>
        <begin position="12"/>
        <end position="35"/>
    </location>
</feature>
<dbReference type="SUPFAM" id="SSF103473">
    <property type="entry name" value="MFS general substrate transporter"/>
    <property type="match status" value="1"/>
</dbReference>
<keyword evidence="3" id="KW-1003">Cell membrane</keyword>
<dbReference type="InterPro" id="IPR020846">
    <property type="entry name" value="MFS_dom"/>
</dbReference>
<feature type="transmembrane region" description="Helical" evidence="7">
    <location>
        <begin position="79"/>
        <end position="97"/>
    </location>
</feature>
<feature type="transmembrane region" description="Helical" evidence="7">
    <location>
        <begin position="103"/>
        <end position="125"/>
    </location>
</feature>
<dbReference type="RefSeq" id="WP_380701779.1">
    <property type="nucleotide sequence ID" value="NZ_JBHSAP010000007.1"/>
</dbReference>
<dbReference type="PANTHER" id="PTHR43414">
    <property type="entry name" value="MULTIDRUG RESISTANCE PROTEIN MDTG"/>
    <property type="match status" value="1"/>
</dbReference>
<keyword evidence="6 7" id="KW-0472">Membrane</keyword>
<feature type="transmembrane region" description="Helical" evidence="7">
    <location>
        <begin position="250"/>
        <end position="273"/>
    </location>
</feature>
<evidence type="ECO:0000256" key="1">
    <source>
        <dbReference type="ARBA" id="ARBA00004651"/>
    </source>
</evidence>
<organism evidence="9 10">
    <name type="scientific">Salinithrix halophila</name>
    <dbReference type="NCBI Taxonomy" id="1485204"/>
    <lineage>
        <taxon>Bacteria</taxon>
        <taxon>Bacillati</taxon>
        <taxon>Bacillota</taxon>
        <taxon>Bacilli</taxon>
        <taxon>Bacillales</taxon>
        <taxon>Thermoactinomycetaceae</taxon>
        <taxon>Salinithrix</taxon>
    </lineage>
</organism>
<dbReference type="InterPro" id="IPR001958">
    <property type="entry name" value="Tet-R_TetA/multi-R_MdtG-like"/>
</dbReference>
<feature type="transmembrane region" description="Helical" evidence="7">
    <location>
        <begin position="341"/>
        <end position="365"/>
    </location>
</feature>
<comment type="subcellular location">
    <subcellularLocation>
        <location evidence="1">Cell membrane</location>
        <topology evidence="1">Multi-pass membrane protein</topology>
    </subcellularLocation>
</comment>
<dbReference type="InterPro" id="IPR036259">
    <property type="entry name" value="MFS_trans_sf"/>
</dbReference>
<keyword evidence="2" id="KW-0813">Transport</keyword>
<keyword evidence="4 7" id="KW-0812">Transmembrane</keyword>
<proteinExistence type="predicted"/>
<dbReference type="PRINTS" id="PR01035">
    <property type="entry name" value="TCRTETA"/>
</dbReference>
<evidence type="ECO:0000256" key="6">
    <source>
        <dbReference type="ARBA" id="ARBA00023136"/>
    </source>
</evidence>
<accession>A0ABV8JBB6</accession>
<feature type="transmembrane region" description="Helical" evidence="7">
    <location>
        <begin position="308"/>
        <end position="329"/>
    </location>
</feature>
<dbReference type="PROSITE" id="PS50850">
    <property type="entry name" value="MFS"/>
    <property type="match status" value="1"/>
</dbReference>
<reference evidence="10" key="1">
    <citation type="journal article" date="2019" name="Int. J. Syst. Evol. Microbiol.">
        <title>The Global Catalogue of Microorganisms (GCM) 10K type strain sequencing project: providing services to taxonomists for standard genome sequencing and annotation.</title>
        <authorList>
            <consortium name="The Broad Institute Genomics Platform"/>
            <consortium name="The Broad Institute Genome Sequencing Center for Infectious Disease"/>
            <person name="Wu L."/>
            <person name="Ma J."/>
        </authorList>
    </citation>
    <scope>NUCLEOTIDE SEQUENCE [LARGE SCALE GENOMIC DNA]</scope>
    <source>
        <strain evidence="10">IBRC-M 10813</strain>
    </source>
</reference>
<evidence type="ECO:0000256" key="2">
    <source>
        <dbReference type="ARBA" id="ARBA00022448"/>
    </source>
</evidence>
<feature type="transmembrane region" description="Helical" evidence="7">
    <location>
        <begin position="47"/>
        <end position="67"/>
    </location>
</feature>
<evidence type="ECO:0000313" key="10">
    <source>
        <dbReference type="Proteomes" id="UP001595843"/>
    </source>
</evidence>
<name>A0ABV8JBB6_9BACL</name>
<feature type="transmembrane region" description="Helical" evidence="7">
    <location>
        <begin position="285"/>
        <end position="302"/>
    </location>
</feature>
<evidence type="ECO:0000256" key="7">
    <source>
        <dbReference type="SAM" id="Phobius"/>
    </source>
</evidence>
<gene>
    <name evidence="9" type="ORF">ACFOUO_02370</name>
</gene>
<sequence>MTASQWRRSFRALWFSQFISIAGLTVVVPLLPFYMEELGAHGDANRWWTGLALAAPAITLCLSSPIWGRIGDRWGRKWMVVRAVFGLSVSVAFMGVAQTPLQFLFWRLVQGSFGGVVDAAAAFAGCQAPEKARGKSLGFLQSATAAGSLVGPLIGGLLADLWGFRPLFWLMGGLTAVAGLIAMIVLKEPAREPVKESEKRASFAQISRSLLENRGVRSLILAGICAQAGVFGLVTVFAPMVRDMAGSDQFAATWVGGLQAATWGATILGAPWWGRKNDRGQIERHFFWASAGCGVSIFLQILPHDPAWLIPLRILQGFCFSALLQSVFLKVTRHAGEAVRGTSIGVTNSFLVFGQVLGSLGTAWVGGWLPVEWVIILLGTLFMTGALLVHHQPRFGGPRLASWTPSRDRQ</sequence>
<evidence type="ECO:0000256" key="4">
    <source>
        <dbReference type="ARBA" id="ARBA00022692"/>
    </source>
</evidence>
<dbReference type="Pfam" id="PF07690">
    <property type="entry name" value="MFS_1"/>
    <property type="match status" value="1"/>
</dbReference>